<protein>
    <submittedName>
        <fullName evidence="1">Uncharacterized protein</fullName>
    </submittedName>
</protein>
<organism evidence="1 2">
    <name type="scientific">Pholiota conissans</name>
    <dbReference type="NCBI Taxonomy" id="109636"/>
    <lineage>
        <taxon>Eukaryota</taxon>
        <taxon>Fungi</taxon>
        <taxon>Dikarya</taxon>
        <taxon>Basidiomycota</taxon>
        <taxon>Agaricomycotina</taxon>
        <taxon>Agaricomycetes</taxon>
        <taxon>Agaricomycetidae</taxon>
        <taxon>Agaricales</taxon>
        <taxon>Agaricineae</taxon>
        <taxon>Strophariaceae</taxon>
        <taxon>Pholiota</taxon>
    </lineage>
</organism>
<proteinExistence type="predicted"/>
<accession>A0A9P5YPP8</accession>
<comment type="caution">
    <text evidence="1">The sequence shown here is derived from an EMBL/GenBank/DDBJ whole genome shotgun (WGS) entry which is preliminary data.</text>
</comment>
<reference evidence="1" key="1">
    <citation type="submission" date="2020-11" db="EMBL/GenBank/DDBJ databases">
        <authorList>
            <consortium name="DOE Joint Genome Institute"/>
            <person name="Ahrendt S."/>
            <person name="Riley R."/>
            <person name="Andreopoulos W."/>
            <person name="Labutti K."/>
            <person name="Pangilinan J."/>
            <person name="Ruiz-Duenas F.J."/>
            <person name="Barrasa J.M."/>
            <person name="Sanchez-Garcia M."/>
            <person name="Camarero S."/>
            <person name="Miyauchi S."/>
            <person name="Serrano A."/>
            <person name="Linde D."/>
            <person name="Babiker R."/>
            <person name="Drula E."/>
            <person name="Ayuso-Fernandez I."/>
            <person name="Pacheco R."/>
            <person name="Padilla G."/>
            <person name="Ferreira P."/>
            <person name="Barriuso J."/>
            <person name="Kellner H."/>
            <person name="Castanera R."/>
            <person name="Alfaro M."/>
            <person name="Ramirez L."/>
            <person name="Pisabarro A.G."/>
            <person name="Kuo A."/>
            <person name="Tritt A."/>
            <person name="Lipzen A."/>
            <person name="He G."/>
            <person name="Yan M."/>
            <person name="Ng V."/>
            <person name="Cullen D."/>
            <person name="Martin F."/>
            <person name="Rosso M.-N."/>
            <person name="Henrissat B."/>
            <person name="Hibbett D."/>
            <person name="Martinez A.T."/>
            <person name="Grigoriev I.V."/>
        </authorList>
    </citation>
    <scope>NUCLEOTIDE SEQUENCE</scope>
    <source>
        <strain evidence="1">CIRM-BRFM 674</strain>
    </source>
</reference>
<dbReference type="EMBL" id="MU155538">
    <property type="protein sequence ID" value="KAF9472409.1"/>
    <property type="molecule type" value="Genomic_DNA"/>
</dbReference>
<evidence type="ECO:0000313" key="2">
    <source>
        <dbReference type="Proteomes" id="UP000807469"/>
    </source>
</evidence>
<name>A0A9P5YPP8_9AGAR</name>
<dbReference type="AlphaFoldDB" id="A0A9P5YPP8"/>
<evidence type="ECO:0000313" key="1">
    <source>
        <dbReference type="EMBL" id="KAF9472409.1"/>
    </source>
</evidence>
<keyword evidence="2" id="KW-1185">Reference proteome</keyword>
<gene>
    <name evidence="1" type="ORF">BDN70DRAFT_479802</name>
</gene>
<sequence>MKKVQLPTMSCSDDEEWNAESVMWKRIPLALFTTTSDSLCDVPPSRHGAFQHRSTTWIRIVSRTSLDFSFGCDERHQDRPSTSYAGPSTFCACHPSMHPYAVNRRLTLRVNRGVGVTSLRAPFTPRMTFRSRTDLPRLSFSRRVRRIIPQTSNISTSIHRLHP</sequence>
<dbReference type="Proteomes" id="UP000807469">
    <property type="component" value="Unassembled WGS sequence"/>
</dbReference>